<feature type="compositionally biased region" description="Basic and acidic residues" evidence="14">
    <location>
        <begin position="934"/>
        <end position="946"/>
    </location>
</feature>
<feature type="compositionally biased region" description="Low complexity" evidence="14">
    <location>
        <begin position="972"/>
        <end position="983"/>
    </location>
</feature>
<dbReference type="InterPro" id="IPR015943">
    <property type="entry name" value="WD40/YVTN_repeat-like_dom_sf"/>
</dbReference>
<evidence type="ECO:0000256" key="2">
    <source>
        <dbReference type="ARBA" id="ARBA00009492"/>
    </source>
</evidence>
<evidence type="ECO:0000256" key="13">
    <source>
        <dbReference type="PROSITE-ProRule" id="PRU00352"/>
    </source>
</evidence>
<dbReference type="Gene3D" id="2.130.10.10">
    <property type="entry name" value="YVTN repeat-like/Quinoprotein amine dehydrogenase"/>
    <property type="match status" value="1"/>
</dbReference>
<feature type="compositionally biased region" description="Polar residues" evidence="14">
    <location>
        <begin position="615"/>
        <end position="628"/>
    </location>
</feature>
<dbReference type="InterPro" id="IPR027231">
    <property type="entry name" value="Semaphorin"/>
</dbReference>
<feature type="region of interest" description="Disordered" evidence="14">
    <location>
        <begin position="788"/>
        <end position="843"/>
    </location>
</feature>
<dbReference type="STRING" id="41427.A0A182ITG7"/>
<comment type="subcellular location">
    <subcellularLocation>
        <location evidence="1">Membrane</location>
    </subcellularLocation>
</comment>
<dbReference type="SUPFAM" id="SSF103575">
    <property type="entry name" value="Plexin repeat"/>
    <property type="match status" value="1"/>
</dbReference>
<comment type="caution">
    <text evidence="13">Lacks conserved residue(s) required for the propagation of feature annotation.</text>
</comment>
<feature type="compositionally biased region" description="Polar residues" evidence="14">
    <location>
        <begin position="788"/>
        <end position="797"/>
    </location>
</feature>
<dbReference type="SUPFAM" id="SSF101912">
    <property type="entry name" value="Sema domain"/>
    <property type="match status" value="1"/>
</dbReference>
<feature type="domain" description="Sema" evidence="16">
    <location>
        <begin position="1"/>
        <end position="418"/>
    </location>
</feature>
<evidence type="ECO:0000256" key="9">
    <source>
        <dbReference type="ARBA" id="ARBA00023157"/>
    </source>
</evidence>
<dbReference type="InterPro" id="IPR001627">
    <property type="entry name" value="Semap_dom"/>
</dbReference>
<feature type="region of interest" description="Disordered" evidence="14">
    <location>
        <begin position="615"/>
        <end position="638"/>
    </location>
</feature>
<evidence type="ECO:0000256" key="4">
    <source>
        <dbReference type="ARBA" id="ARBA00022692"/>
    </source>
</evidence>
<evidence type="ECO:0000256" key="5">
    <source>
        <dbReference type="ARBA" id="ARBA00022782"/>
    </source>
</evidence>
<feature type="compositionally biased region" description="Basic residues" evidence="14">
    <location>
        <begin position="629"/>
        <end position="638"/>
    </location>
</feature>
<dbReference type="SMART" id="SM00423">
    <property type="entry name" value="PSI"/>
    <property type="match status" value="1"/>
</dbReference>
<evidence type="ECO:0000256" key="7">
    <source>
        <dbReference type="ARBA" id="ARBA00022989"/>
    </source>
</evidence>
<feature type="compositionally biased region" description="Low complexity" evidence="14">
    <location>
        <begin position="672"/>
        <end position="684"/>
    </location>
</feature>
<dbReference type="FunFam" id="2.130.10.10:FF:000346">
    <property type="entry name" value="Sema-1a, isoform D"/>
    <property type="match status" value="1"/>
</dbReference>
<keyword evidence="7 15" id="KW-1133">Transmembrane helix</keyword>
<feature type="compositionally biased region" description="Low complexity" evidence="14">
    <location>
        <begin position="804"/>
        <end position="816"/>
    </location>
</feature>
<dbReference type="GO" id="GO:0005886">
    <property type="term" value="C:plasma membrane"/>
    <property type="evidence" value="ECO:0007669"/>
    <property type="project" value="TreeGrafter"/>
</dbReference>
<dbReference type="SMART" id="SM00630">
    <property type="entry name" value="Sema"/>
    <property type="match status" value="1"/>
</dbReference>
<feature type="region of interest" description="Disordered" evidence="14">
    <location>
        <begin position="652"/>
        <end position="701"/>
    </location>
</feature>
<evidence type="ECO:0000256" key="12">
    <source>
        <dbReference type="ARBA" id="ARBA00083066"/>
    </source>
</evidence>
<comment type="similarity">
    <text evidence="2">Belongs to the semaphorin family.</text>
</comment>
<feature type="compositionally biased region" description="Gly residues" evidence="14">
    <location>
        <begin position="881"/>
        <end position="900"/>
    </location>
</feature>
<dbReference type="AlphaFoldDB" id="A0A182ITG7"/>
<keyword evidence="4 15" id="KW-0812">Transmembrane</keyword>
<keyword evidence="10" id="KW-0325">Glycoprotein</keyword>
<name>A0A182ITG7_ANOAO</name>
<dbReference type="FunFam" id="3.30.1680.10:FF:000016">
    <property type="entry name" value="Putative Semaphorin-6B"/>
    <property type="match status" value="1"/>
</dbReference>
<evidence type="ECO:0000256" key="3">
    <source>
        <dbReference type="ARBA" id="ARBA00022473"/>
    </source>
</evidence>
<keyword evidence="3" id="KW-0217">Developmental protein</keyword>
<dbReference type="PANTHER" id="PTHR11036">
    <property type="entry name" value="SEMAPHORIN"/>
    <property type="match status" value="1"/>
</dbReference>
<protein>
    <recommendedName>
        <fullName evidence="11">Semaphorin-1A</fullName>
    </recommendedName>
    <alternativeName>
        <fullName evidence="12">Semaphorin-I</fullName>
    </alternativeName>
</protein>
<dbReference type="VEuPathDB" id="VectorBase:AATE005150"/>
<dbReference type="GO" id="GO:0071526">
    <property type="term" value="P:semaphorin-plexin signaling pathway"/>
    <property type="evidence" value="ECO:0007669"/>
    <property type="project" value="TreeGrafter"/>
</dbReference>
<dbReference type="Pfam" id="PF01437">
    <property type="entry name" value="PSI"/>
    <property type="match status" value="1"/>
</dbReference>
<dbReference type="GO" id="GO:0007411">
    <property type="term" value="P:axon guidance"/>
    <property type="evidence" value="ECO:0007669"/>
    <property type="project" value="TreeGrafter"/>
</dbReference>
<sequence>MTRLSWYSSDDDIKMCIVKGKDEDLCQNYIRVLAIPSQGTLMSCGTNAFRPLCRIYSINGNNYTYESEKPGQAMCPYDPTHNSTAVFVDNELYSGTVADFSGLDPIIYREHLQTEQYDSLSLNAPNFVGSFTQADFVYFFFRETAVEFINCGKSIFSRVARVCKWDKGGPNRLKNRWTSYLKSRLNCSMPGDFPFYFDEIQSTSNLVEGRYGHANSKLIYGVFSTAPNAIAGSAICAFSLQDISDTFEGNFKEQSGLNSNWLPVNPLNVPDPRPGSCHNDSRMLPDLTLNFKKTHSLMDETVPAFFGSPILTRVSTMYRFTAIAVDPQIKTPGGKTYDVVFVGTDHGKILKTVNAESADSNKKVTSVVIEEIDALQTNEPIRTLEIVRTTQYDTPKDGSYDDGKLIIVTDTTVLAIKLHRCSSEKITSCSECVALQDPYCAWDKIVGKCRSHGAPRWSEENVFYQSVATGDHAACPSGKMAKDANAVERQGYRDLEYDPQRPFRDQPADKIQFNSENYNDKGPQITPDLINAQYTVETLVMAVLAGAIFALLVGFITGYFCGRRCHKDEDDNLPYPDTEYEYFEQRQNVNRIQAEPKLLPQVEEVTYAEPVLLPQPSSQNKMQHSPKNTLRKPMGHHHGVNSETLFQFQPDSYNNARDNYRGRDNFGTLRSHQPQQQQQLQHHPAATSGSRPGRLVDGSAAAGGDGGILYTSGNNYNNTPSGSSLQQHYTLCYPNYPAPGTSGFLPSETPTAVRGNQQHYLNQTSVLPPRSASPLLAANSRSYTAQLVNSTNSSGNDTSKKLNRLSTSSSLSIITPPTTPKRPAGQHGGRRGRAESSTGSTGRLKMALSTSLAQNFNQKLANLNDKWHDFSFLLLKSGSSGGAGGSSGGAGPSGTGGSVPFGGRSSNRNDSYHSIESAVTCTAADFEAGNFYQRESETESNQEFRTEGAPAARHGSKSATNNDHRRQRQRNRLGSSRRNSASGDPKEFDMLVLKTIDTGEDDNESF</sequence>
<keyword evidence="6" id="KW-0524">Neurogenesis</keyword>
<dbReference type="Gene3D" id="3.30.1680.10">
    <property type="entry name" value="ligand-binding face of the semaphorins, domain 2"/>
    <property type="match status" value="1"/>
</dbReference>
<evidence type="ECO:0000256" key="11">
    <source>
        <dbReference type="ARBA" id="ARBA00074143"/>
    </source>
</evidence>
<dbReference type="EnsemblMetazoa" id="AATE005150-RA">
    <property type="protein sequence ID" value="AATE005150-PA.1"/>
    <property type="gene ID" value="AATE005150"/>
</dbReference>
<accession>A0A182ITG7</accession>
<dbReference type="InterPro" id="IPR036352">
    <property type="entry name" value="Semap_dom_sf"/>
</dbReference>
<evidence type="ECO:0000256" key="10">
    <source>
        <dbReference type="ARBA" id="ARBA00023180"/>
    </source>
</evidence>
<feature type="transmembrane region" description="Helical" evidence="15">
    <location>
        <begin position="539"/>
        <end position="561"/>
    </location>
</feature>
<dbReference type="PROSITE" id="PS51004">
    <property type="entry name" value="SEMA"/>
    <property type="match status" value="1"/>
</dbReference>
<dbReference type="CDD" id="cd11237">
    <property type="entry name" value="Sema_1A"/>
    <property type="match status" value="1"/>
</dbReference>
<evidence type="ECO:0000256" key="8">
    <source>
        <dbReference type="ARBA" id="ARBA00023136"/>
    </source>
</evidence>
<feature type="region of interest" description="Disordered" evidence="14">
    <location>
        <begin position="934"/>
        <end position="1006"/>
    </location>
</feature>
<evidence type="ECO:0000313" key="17">
    <source>
        <dbReference type="EnsemblMetazoa" id="AATE005150-PA.1"/>
    </source>
</evidence>
<keyword evidence="8 15" id="KW-0472">Membrane</keyword>
<proteinExistence type="inferred from homology"/>
<reference evidence="17" key="1">
    <citation type="submission" date="2022-08" db="UniProtKB">
        <authorList>
            <consortium name="EnsemblMetazoa"/>
        </authorList>
    </citation>
    <scope>IDENTIFICATION</scope>
    <source>
        <strain evidence="17">EBRO</strain>
    </source>
</reference>
<evidence type="ECO:0000256" key="6">
    <source>
        <dbReference type="ARBA" id="ARBA00022902"/>
    </source>
</evidence>
<dbReference type="InterPro" id="IPR016201">
    <property type="entry name" value="PSI"/>
</dbReference>
<dbReference type="InterPro" id="IPR002165">
    <property type="entry name" value="Plexin_repeat"/>
</dbReference>
<keyword evidence="5" id="KW-0221">Differentiation</keyword>
<dbReference type="PANTHER" id="PTHR11036:SF127">
    <property type="entry name" value="SEMAPHORIN-1A"/>
    <property type="match status" value="1"/>
</dbReference>
<dbReference type="GO" id="GO:0030335">
    <property type="term" value="P:positive regulation of cell migration"/>
    <property type="evidence" value="ECO:0007669"/>
    <property type="project" value="TreeGrafter"/>
</dbReference>
<dbReference type="GO" id="GO:0030215">
    <property type="term" value="F:semaphorin receptor binding"/>
    <property type="evidence" value="ECO:0007669"/>
    <property type="project" value="InterPro"/>
</dbReference>
<evidence type="ECO:0000256" key="14">
    <source>
        <dbReference type="SAM" id="MobiDB-lite"/>
    </source>
</evidence>
<dbReference type="Pfam" id="PF01403">
    <property type="entry name" value="Sema"/>
    <property type="match status" value="1"/>
</dbReference>
<evidence type="ECO:0000256" key="15">
    <source>
        <dbReference type="SAM" id="Phobius"/>
    </source>
</evidence>
<evidence type="ECO:0000256" key="1">
    <source>
        <dbReference type="ARBA" id="ARBA00004370"/>
    </source>
</evidence>
<feature type="region of interest" description="Disordered" evidence="14">
    <location>
        <begin position="881"/>
        <end position="910"/>
    </location>
</feature>
<keyword evidence="9" id="KW-1015">Disulfide bond</keyword>
<evidence type="ECO:0000259" key="16">
    <source>
        <dbReference type="PROSITE" id="PS51004"/>
    </source>
</evidence>
<dbReference type="InterPro" id="IPR042068">
    <property type="entry name" value="SEM1A_sema_dom"/>
</dbReference>
<dbReference type="GO" id="GO:0045499">
    <property type="term" value="F:chemorepellent activity"/>
    <property type="evidence" value="ECO:0007669"/>
    <property type="project" value="TreeGrafter"/>
</dbReference>
<organism evidence="17">
    <name type="scientific">Anopheles atroparvus</name>
    <name type="common">European mosquito</name>
    <dbReference type="NCBI Taxonomy" id="41427"/>
    <lineage>
        <taxon>Eukaryota</taxon>
        <taxon>Metazoa</taxon>
        <taxon>Ecdysozoa</taxon>
        <taxon>Arthropoda</taxon>
        <taxon>Hexapoda</taxon>
        <taxon>Insecta</taxon>
        <taxon>Pterygota</taxon>
        <taxon>Neoptera</taxon>
        <taxon>Endopterygota</taxon>
        <taxon>Diptera</taxon>
        <taxon>Nematocera</taxon>
        <taxon>Culicoidea</taxon>
        <taxon>Culicidae</taxon>
        <taxon>Anophelinae</taxon>
        <taxon>Anopheles</taxon>
    </lineage>
</organism>